<organism evidence="1 2">
    <name type="scientific">Lentibacillus cibarius</name>
    <dbReference type="NCBI Taxonomy" id="2583219"/>
    <lineage>
        <taxon>Bacteria</taxon>
        <taxon>Bacillati</taxon>
        <taxon>Bacillota</taxon>
        <taxon>Bacilli</taxon>
        <taxon>Bacillales</taxon>
        <taxon>Bacillaceae</taxon>
        <taxon>Lentibacillus</taxon>
    </lineage>
</organism>
<evidence type="ECO:0008006" key="3">
    <source>
        <dbReference type="Google" id="ProtNLM"/>
    </source>
</evidence>
<dbReference type="RefSeq" id="WP_138601293.1">
    <property type="nucleotide sequence ID" value="NZ_VCIA01000001.1"/>
</dbReference>
<sequence>MRRLLYAITVLCSMVILTGCGIGQSEKEAVQNAGDTAKELFQEDHTMDTNHELDTFAIYVPRGLDVSKEEESNVILKDGNQTYIVFYNELEGPKSKLSYHTAAAKKDEALLLKAFKDKNKFGYIRIMPPNESDRYELQIGVGGVKITTNTPKRKLDSDADAMMKMARSIALENSETTQK</sequence>
<protein>
    <recommendedName>
        <fullName evidence="3">DUF4367 domain-containing protein</fullName>
    </recommendedName>
</protein>
<accession>A0A5S3QH41</accession>
<evidence type="ECO:0000313" key="2">
    <source>
        <dbReference type="Proteomes" id="UP000306980"/>
    </source>
</evidence>
<name>A0A5S3QH41_9BACI</name>
<dbReference type="Proteomes" id="UP000306980">
    <property type="component" value="Unassembled WGS sequence"/>
</dbReference>
<comment type="caution">
    <text evidence="1">The sequence shown here is derived from an EMBL/GenBank/DDBJ whole genome shotgun (WGS) entry which is preliminary data.</text>
</comment>
<dbReference type="OrthoDB" id="2450230at2"/>
<evidence type="ECO:0000313" key="1">
    <source>
        <dbReference type="EMBL" id="TMN21205.1"/>
    </source>
</evidence>
<proteinExistence type="predicted"/>
<dbReference type="PROSITE" id="PS51257">
    <property type="entry name" value="PROKAR_LIPOPROTEIN"/>
    <property type="match status" value="1"/>
</dbReference>
<reference evidence="1 2" key="1">
    <citation type="submission" date="2019-05" db="EMBL/GenBank/DDBJ databases">
        <title>Genomic analysis of Lentibacillus sp. NKC220-2.</title>
        <authorList>
            <person name="Oh Y.J."/>
        </authorList>
    </citation>
    <scope>NUCLEOTIDE SEQUENCE [LARGE SCALE GENOMIC DNA]</scope>
    <source>
        <strain evidence="1 2">NKC220-2</strain>
    </source>
</reference>
<dbReference type="EMBL" id="VCIA01000001">
    <property type="protein sequence ID" value="TMN21205.1"/>
    <property type="molecule type" value="Genomic_DNA"/>
</dbReference>
<gene>
    <name evidence="1" type="ORF">FFL34_03065</name>
</gene>
<dbReference type="AlphaFoldDB" id="A0A5S3QH41"/>